<dbReference type="AlphaFoldDB" id="A0A9J6GRC1"/>
<reference evidence="1 2" key="1">
    <citation type="journal article" date="2020" name="Cell">
        <title>Large-Scale Comparative Analyses of Tick Genomes Elucidate Their Genetic Diversity and Vector Capacities.</title>
        <authorList>
            <consortium name="Tick Genome and Microbiome Consortium (TIGMIC)"/>
            <person name="Jia N."/>
            <person name="Wang J."/>
            <person name="Shi W."/>
            <person name="Du L."/>
            <person name="Sun Y."/>
            <person name="Zhan W."/>
            <person name="Jiang J.F."/>
            <person name="Wang Q."/>
            <person name="Zhang B."/>
            <person name="Ji P."/>
            <person name="Bell-Sakyi L."/>
            <person name="Cui X.M."/>
            <person name="Yuan T.T."/>
            <person name="Jiang B.G."/>
            <person name="Yang W.F."/>
            <person name="Lam T.T."/>
            <person name="Chang Q.C."/>
            <person name="Ding S.J."/>
            <person name="Wang X.J."/>
            <person name="Zhu J.G."/>
            <person name="Ruan X.D."/>
            <person name="Zhao L."/>
            <person name="Wei J.T."/>
            <person name="Ye R.Z."/>
            <person name="Que T.C."/>
            <person name="Du C.H."/>
            <person name="Zhou Y.H."/>
            <person name="Cheng J.X."/>
            <person name="Dai P.F."/>
            <person name="Guo W.B."/>
            <person name="Han X.H."/>
            <person name="Huang E.J."/>
            <person name="Li L.F."/>
            <person name="Wei W."/>
            <person name="Gao Y.C."/>
            <person name="Liu J.Z."/>
            <person name="Shao H.Z."/>
            <person name="Wang X."/>
            <person name="Wang C.C."/>
            <person name="Yang T.C."/>
            <person name="Huo Q.B."/>
            <person name="Li W."/>
            <person name="Chen H.Y."/>
            <person name="Chen S.E."/>
            <person name="Zhou L.G."/>
            <person name="Ni X.B."/>
            <person name="Tian J.H."/>
            <person name="Sheng Y."/>
            <person name="Liu T."/>
            <person name="Pan Y.S."/>
            <person name="Xia L.Y."/>
            <person name="Li J."/>
            <person name="Zhao F."/>
            <person name="Cao W.C."/>
        </authorList>
    </citation>
    <scope>NUCLEOTIDE SEQUENCE [LARGE SCALE GENOMIC DNA]</scope>
    <source>
        <strain evidence="1">HaeL-2018</strain>
    </source>
</reference>
<evidence type="ECO:0000313" key="2">
    <source>
        <dbReference type="Proteomes" id="UP000821853"/>
    </source>
</evidence>
<sequence length="88" mass="9999">MTLLNPTVSAPASPETEFPTLTFTRNVTNPTWTTQLDTLGSDHVMIKISVPSPHHKHRTGVAKLTDWEAFRMDLETWRQKTWTTGHKA</sequence>
<keyword evidence="2" id="KW-1185">Reference proteome</keyword>
<accession>A0A9J6GRC1</accession>
<comment type="caution">
    <text evidence="1">The sequence shown here is derived from an EMBL/GenBank/DDBJ whole genome shotgun (WGS) entry which is preliminary data.</text>
</comment>
<dbReference type="Proteomes" id="UP000821853">
    <property type="component" value="Unassembled WGS sequence"/>
</dbReference>
<proteinExistence type="predicted"/>
<dbReference type="EMBL" id="JABSTR010000008">
    <property type="protein sequence ID" value="KAH9377265.1"/>
    <property type="molecule type" value="Genomic_DNA"/>
</dbReference>
<dbReference type="VEuPathDB" id="VectorBase:HLOH_063144"/>
<name>A0A9J6GRC1_HAELO</name>
<evidence type="ECO:0000313" key="1">
    <source>
        <dbReference type="EMBL" id="KAH9377265.1"/>
    </source>
</evidence>
<gene>
    <name evidence="1" type="ORF">HPB48_002682</name>
</gene>
<protein>
    <submittedName>
        <fullName evidence="1">Uncharacterized protein</fullName>
    </submittedName>
</protein>
<organism evidence="1 2">
    <name type="scientific">Haemaphysalis longicornis</name>
    <name type="common">Bush tick</name>
    <dbReference type="NCBI Taxonomy" id="44386"/>
    <lineage>
        <taxon>Eukaryota</taxon>
        <taxon>Metazoa</taxon>
        <taxon>Ecdysozoa</taxon>
        <taxon>Arthropoda</taxon>
        <taxon>Chelicerata</taxon>
        <taxon>Arachnida</taxon>
        <taxon>Acari</taxon>
        <taxon>Parasitiformes</taxon>
        <taxon>Ixodida</taxon>
        <taxon>Ixodoidea</taxon>
        <taxon>Ixodidae</taxon>
        <taxon>Haemaphysalinae</taxon>
        <taxon>Haemaphysalis</taxon>
    </lineage>
</organism>